<name>A0ABP0EXD5_CLALP</name>
<reference evidence="2 3" key="1">
    <citation type="submission" date="2024-02" db="EMBL/GenBank/DDBJ databases">
        <authorList>
            <person name="Daric V."/>
            <person name="Darras S."/>
        </authorList>
    </citation>
    <scope>NUCLEOTIDE SEQUENCE [LARGE SCALE GENOMIC DNA]</scope>
</reference>
<feature type="signal peptide" evidence="1">
    <location>
        <begin position="1"/>
        <end position="23"/>
    </location>
</feature>
<dbReference type="EMBL" id="CAWYQH010000001">
    <property type="protein sequence ID" value="CAK8672144.1"/>
    <property type="molecule type" value="Genomic_DNA"/>
</dbReference>
<dbReference type="Proteomes" id="UP001642483">
    <property type="component" value="Unassembled WGS sequence"/>
</dbReference>
<evidence type="ECO:0000256" key="1">
    <source>
        <dbReference type="SAM" id="SignalP"/>
    </source>
</evidence>
<feature type="chain" id="PRO_5046726815" description="Secreted protein" evidence="1">
    <location>
        <begin position="24"/>
        <end position="73"/>
    </location>
</feature>
<keyword evidence="1" id="KW-0732">Signal</keyword>
<accession>A0ABP0EXD5</accession>
<evidence type="ECO:0000313" key="2">
    <source>
        <dbReference type="EMBL" id="CAK8672144.1"/>
    </source>
</evidence>
<organism evidence="2 3">
    <name type="scientific">Clavelina lepadiformis</name>
    <name type="common">Light-bulb sea squirt</name>
    <name type="synonym">Ascidia lepadiformis</name>
    <dbReference type="NCBI Taxonomy" id="159417"/>
    <lineage>
        <taxon>Eukaryota</taxon>
        <taxon>Metazoa</taxon>
        <taxon>Chordata</taxon>
        <taxon>Tunicata</taxon>
        <taxon>Ascidiacea</taxon>
        <taxon>Aplousobranchia</taxon>
        <taxon>Clavelinidae</taxon>
        <taxon>Clavelina</taxon>
    </lineage>
</organism>
<gene>
    <name evidence="2" type="ORF">CVLEPA_LOCUS1134</name>
</gene>
<protein>
    <recommendedName>
        <fullName evidence="4">Secreted protein</fullName>
    </recommendedName>
</protein>
<evidence type="ECO:0000313" key="3">
    <source>
        <dbReference type="Proteomes" id="UP001642483"/>
    </source>
</evidence>
<evidence type="ECO:0008006" key="4">
    <source>
        <dbReference type="Google" id="ProtNLM"/>
    </source>
</evidence>
<proteinExistence type="predicted"/>
<keyword evidence="3" id="KW-1185">Reference proteome</keyword>
<sequence length="73" mass="8402">MQIPRERLALIVVIIFCDEVVHGRLPTPLLHQAHWKHLAARSWPSKIKQEPRQYPFQKNILLAVANTLENGIG</sequence>
<comment type="caution">
    <text evidence="2">The sequence shown here is derived from an EMBL/GenBank/DDBJ whole genome shotgun (WGS) entry which is preliminary data.</text>
</comment>